<evidence type="ECO:0000256" key="6">
    <source>
        <dbReference type="ARBA" id="ARBA00023136"/>
    </source>
</evidence>
<dbReference type="AlphaFoldDB" id="A0A6N8U4L7"/>
<feature type="domain" description="VTT" evidence="8">
    <location>
        <begin position="45"/>
        <end position="169"/>
    </location>
</feature>
<evidence type="ECO:0000256" key="5">
    <source>
        <dbReference type="ARBA" id="ARBA00022989"/>
    </source>
</evidence>
<gene>
    <name evidence="9" type="ORF">GSF08_04205</name>
</gene>
<organism evidence="9 10">
    <name type="scientific">Copranaerobaculum intestinale</name>
    <dbReference type="NCBI Taxonomy" id="2692629"/>
    <lineage>
        <taxon>Bacteria</taxon>
        <taxon>Bacillati</taxon>
        <taxon>Bacillota</taxon>
        <taxon>Erysipelotrichia</taxon>
        <taxon>Erysipelotrichales</taxon>
        <taxon>Erysipelotrichaceae</taxon>
        <taxon>Copranaerobaculum</taxon>
    </lineage>
</organism>
<dbReference type="EMBL" id="WUUQ01000001">
    <property type="protein sequence ID" value="MXQ73136.1"/>
    <property type="molecule type" value="Genomic_DNA"/>
</dbReference>
<protein>
    <recommendedName>
        <fullName evidence="8">VTT domain-containing protein</fullName>
    </recommendedName>
</protein>
<accession>A0A6N8U4L7</accession>
<dbReference type="Proteomes" id="UP000434036">
    <property type="component" value="Unassembled WGS sequence"/>
</dbReference>
<dbReference type="RefSeq" id="WP_160624557.1">
    <property type="nucleotide sequence ID" value="NZ_WUUQ01000001.1"/>
</dbReference>
<comment type="caution">
    <text evidence="9">The sequence shown here is derived from an EMBL/GenBank/DDBJ whole genome shotgun (WGS) entry which is preliminary data.</text>
</comment>
<name>A0A6N8U4L7_9FIRM</name>
<reference evidence="9 10" key="2">
    <citation type="submission" date="2020-01" db="EMBL/GenBank/DDBJ databases">
        <title>Clostridiaceae sp. nov. isolated from the gut of human by culturomics.</title>
        <authorList>
            <person name="Chang Y."/>
        </authorList>
    </citation>
    <scope>NUCLEOTIDE SEQUENCE [LARGE SCALE GENOMIC DNA]</scope>
    <source>
        <strain evidence="9 10">DONG20-135</strain>
    </source>
</reference>
<feature type="transmembrane region" description="Helical" evidence="7">
    <location>
        <begin position="65"/>
        <end position="86"/>
    </location>
</feature>
<evidence type="ECO:0000313" key="9">
    <source>
        <dbReference type="EMBL" id="MXQ73136.1"/>
    </source>
</evidence>
<keyword evidence="6 7" id="KW-0472">Membrane</keyword>
<evidence type="ECO:0000259" key="8">
    <source>
        <dbReference type="Pfam" id="PF09335"/>
    </source>
</evidence>
<keyword evidence="10" id="KW-1185">Reference proteome</keyword>
<feature type="transmembrane region" description="Helical" evidence="7">
    <location>
        <begin position="181"/>
        <end position="198"/>
    </location>
</feature>
<reference evidence="9 10" key="1">
    <citation type="submission" date="2019-12" db="EMBL/GenBank/DDBJ databases">
        <authorList>
            <person name="Yang R."/>
        </authorList>
    </citation>
    <scope>NUCLEOTIDE SEQUENCE [LARGE SCALE GENOMIC DNA]</scope>
    <source>
        <strain evidence="9 10">DONG20-135</strain>
    </source>
</reference>
<keyword evidence="5 7" id="KW-1133">Transmembrane helix</keyword>
<dbReference type="PANTHER" id="PTHR30353">
    <property type="entry name" value="INNER MEMBRANE PROTEIN DEDA-RELATED"/>
    <property type="match status" value="1"/>
</dbReference>
<evidence type="ECO:0000256" key="2">
    <source>
        <dbReference type="ARBA" id="ARBA00010792"/>
    </source>
</evidence>
<evidence type="ECO:0000256" key="4">
    <source>
        <dbReference type="ARBA" id="ARBA00022692"/>
    </source>
</evidence>
<feature type="transmembrane region" description="Helical" evidence="7">
    <location>
        <begin position="149"/>
        <end position="169"/>
    </location>
</feature>
<evidence type="ECO:0000256" key="3">
    <source>
        <dbReference type="ARBA" id="ARBA00022475"/>
    </source>
</evidence>
<sequence>MDMIAFILHIDQYIPALMDQFGIFIYAVLFLILFCETGLVITPFLPGDSILFACGALSVNGNIQAVPLLALFLAAAILGDGVNYMIGRRIGGYMLTANHRLIKPAYIEKAQSFYDLYGGKAILLSRFIPVVRTFAPFVAGIGKMPYRHFAVYNILGAVIWVPLFLSLGYCFGNLPFMKSHFTFVVAGIIMFSFIPVLLEGYRAYKKRKALA</sequence>
<dbReference type="InterPro" id="IPR032818">
    <property type="entry name" value="DedA-like"/>
</dbReference>
<comment type="subcellular location">
    <subcellularLocation>
        <location evidence="1 7">Cell membrane</location>
        <topology evidence="1 7">Multi-pass membrane protein</topology>
    </subcellularLocation>
</comment>
<keyword evidence="4 7" id="KW-0812">Transmembrane</keyword>
<evidence type="ECO:0000256" key="7">
    <source>
        <dbReference type="RuleBase" id="RU367016"/>
    </source>
</evidence>
<keyword evidence="3 7" id="KW-1003">Cell membrane</keyword>
<dbReference type="PANTHER" id="PTHR30353:SF0">
    <property type="entry name" value="TRANSMEMBRANE PROTEIN"/>
    <property type="match status" value="1"/>
</dbReference>
<feature type="transmembrane region" description="Helical" evidence="7">
    <location>
        <begin position="21"/>
        <end position="45"/>
    </location>
</feature>
<dbReference type="GO" id="GO:0005886">
    <property type="term" value="C:plasma membrane"/>
    <property type="evidence" value="ECO:0007669"/>
    <property type="project" value="UniProtKB-SubCell"/>
</dbReference>
<evidence type="ECO:0000256" key="1">
    <source>
        <dbReference type="ARBA" id="ARBA00004651"/>
    </source>
</evidence>
<dbReference type="InterPro" id="IPR032816">
    <property type="entry name" value="VTT_dom"/>
</dbReference>
<dbReference type="Pfam" id="PF09335">
    <property type="entry name" value="VTT_dom"/>
    <property type="match status" value="1"/>
</dbReference>
<evidence type="ECO:0000313" key="10">
    <source>
        <dbReference type="Proteomes" id="UP000434036"/>
    </source>
</evidence>
<proteinExistence type="inferred from homology"/>
<comment type="similarity">
    <text evidence="2 7">Belongs to the DedA family.</text>
</comment>